<protein>
    <recommendedName>
        <fullName evidence="3">Acetyltransferase</fullName>
    </recommendedName>
</protein>
<reference evidence="1 2" key="1">
    <citation type="submission" date="2022-05" db="EMBL/GenBank/DDBJ databases">
        <authorList>
            <person name="Park J.-S."/>
        </authorList>
    </citation>
    <scope>NUCLEOTIDE SEQUENCE [LARGE SCALE GENOMIC DNA]</scope>
    <source>
        <strain evidence="1 2">2012CJ34-2</strain>
    </source>
</reference>
<evidence type="ECO:0000313" key="1">
    <source>
        <dbReference type="EMBL" id="MCL6270653.1"/>
    </source>
</evidence>
<dbReference type="EMBL" id="JAMFLX010000015">
    <property type="protein sequence ID" value="MCL6270653.1"/>
    <property type="molecule type" value="Genomic_DNA"/>
</dbReference>
<dbReference type="Gene3D" id="3.40.630.30">
    <property type="match status" value="1"/>
</dbReference>
<gene>
    <name evidence="1" type="ORF">M3P05_12025</name>
</gene>
<accession>A0ABT0PH34</accession>
<keyword evidence="2" id="KW-1185">Reference proteome</keyword>
<dbReference type="Proteomes" id="UP001203338">
    <property type="component" value="Unassembled WGS sequence"/>
</dbReference>
<dbReference type="InterPro" id="IPR016181">
    <property type="entry name" value="Acyl_CoA_acyltransferase"/>
</dbReference>
<sequence length="112" mass="12755">MIRMAVESDLSQIMSIWMDNSTDNRTDYIGRDDVLSIIQSGELENECRRLLDHTYVAENKDGISGLVIIRDGAIERLMVQGDYQGLYVGDYLYNFAFSKVGNQPQEIKVLTD</sequence>
<name>A0ABT0PH34_9GAMM</name>
<dbReference type="SUPFAM" id="SSF55729">
    <property type="entry name" value="Acyl-CoA N-acyltransferases (Nat)"/>
    <property type="match status" value="1"/>
</dbReference>
<evidence type="ECO:0008006" key="3">
    <source>
        <dbReference type="Google" id="ProtNLM"/>
    </source>
</evidence>
<proteinExistence type="predicted"/>
<evidence type="ECO:0000313" key="2">
    <source>
        <dbReference type="Proteomes" id="UP001203338"/>
    </source>
</evidence>
<dbReference type="RefSeq" id="WP_249699912.1">
    <property type="nucleotide sequence ID" value="NZ_JAMFLX010000015.1"/>
</dbReference>
<comment type="caution">
    <text evidence="1">The sequence shown here is derived from an EMBL/GenBank/DDBJ whole genome shotgun (WGS) entry which is preliminary data.</text>
</comment>
<organism evidence="1 2">
    <name type="scientific">Parendozoicomonas callyspongiae</name>
    <dbReference type="NCBI Taxonomy" id="2942213"/>
    <lineage>
        <taxon>Bacteria</taxon>
        <taxon>Pseudomonadati</taxon>
        <taxon>Pseudomonadota</taxon>
        <taxon>Gammaproteobacteria</taxon>
        <taxon>Oceanospirillales</taxon>
        <taxon>Endozoicomonadaceae</taxon>
        <taxon>Parendozoicomonas</taxon>
    </lineage>
</organism>